<evidence type="ECO:0000313" key="1">
    <source>
        <dbReference type="EMBL" id="QSF43801.1"/>
    </source>
</evidence>
<dbReference type="Gene3D" id="3.40.50.12580">
    <property type="match status" value="1"/>
</dbReference>
<evidence type="ECO:0000313" key="2">
    <source>
        <dbReference type="Proteomes" id="UP000663452"/>
    </source>
</evidence>
<dbReference type="Proteomes" id="UP000663452">
    <property type="component" value="Chromosome"/>
</dbReference>
<dbReference type="SUPFAM" id="SSF53756">
    <property type="entry name" value="UDP-Glycosyltransferase/glycogen phosphorylase"/>
    <property type="match status" value="1"/>
</dbReference>
<reference evidence="1 2" key="1">
    <citation type="submission" date="2021-02" db="EMBL/GenBank/DDBJ databases">
        <title>Paenibacillus tianjinensis sp. nov.</title>
        <authorList>
            <person name="Liu H."/>
        </authorList>
    </citation>
    <scope>NUCLEOTIDE SEQUENCE [LARGE SCALE GENOMIC DNA]</scope>
    <source>
        <strain evidence="1 2">TB2019</strain>
    </source>
</reference>
<name>A0ABX7L931_9BACL</name>
<dbReference type="EMBL" id="CP070969">
    <property type="protein sequence ID" value="QSF43801.1"/>
    <property type="molecule type" value="Genomic_DNA"/>
</dbReference>
<protein>
    <submittedName>
        <fullName evidence="1">CDP-glycerol glycerophosphotransferase family protein</fullName>
    </submittedName>
</protein>
<keyword evidence="2" id="KW-1185">Reference proteome</keyword>
<gene>
    <name evidence="1" type="ORF">JRJ22_21470</name>
</gene>
<sequence length="473" mass="54044">MSTYLAHYWSLYSEFINVFKDLKYKNIPVALMTNFYQQINDELRSDMEQTGFEMKLNDSRIKQPEEIQPFFEKLAAPFKQPLQANADGKTLINLDYTRIPEKRLSEYFSRDRTLILSRSRAPEYFGIPNVWIGGFKSDTSLASEELIRRAASIFAEYEGHPAFGNAFFTDTFMKRIPGIVDAIETVSNLYDQIPVTTVLIGTSEDVGSRSLAVVGAMRGIPSICFQHGILMGEEAFIPVFSSHVGVYGEYEKRWFMARGLEENRIAVTGHPRYDEIFTSERLSNDSFYEEYELDPNKTTLLLATGPKLDAEKIAALITELVAGGKFQLIIKPHPWELSKKLISLYTNLESKTNSVHVIKDRKTDIRDLIVNSDGVISSLSTLALEGLLMNKPVFVYHFIQANREYNYYNTLDHYIQNDPADLIQTISLYFSSETERFNYEDVKSKFLQQSYTIEHSGNALTALISNLTRVNPE</sequence>
<dbReference type="InterPro" id="IPR007554">
    <property type="entry name" value="Glycerophosphate_synth"/>
</dbReference>
<organism evidence="1 2">
    <name type="scientific">Paenibacillus tianjinensis</name>
    <dbReference type="NCBI Taxonomy" id="2810347"/>
    <lineage>
        <taxon>Bacteria</taxon>
        <taxon>Bacillati</taxon>
        <taxon>Bacillota</taxon>
        <taxon>Bacilli</taxon>
        <taxon>Bacillales</taxon>
        <taxon>Paenibacillaceae</taxon>
        <taxon>Paenibacillus</taxon>
    </lineage>
</organism>
<dbReference type="InterPro" id="IPR043148">
    <property type="entry name" value="TagF_C"/>
</dbReference>
<accession>A0ABX7L931</accession>
<dbReference type="RefSeq" id="WP_206101422.1">
    <property type="nucleotide sequence ID" value="NZ_CP070969.1"/>
</dbReference>
<proteinExistence type="predicted"/>
<dbReference type="Pfam" id="PF04464">
    <property type="entry name" value="Glyphos_transf"/>
    <property type="match status" value="1"/>
</dbReference>